<evidence type="ECO:0000256" key="1">
    <source>
        <dbReference type="ARBA" id="ARBA00022676"/>
    </source>
</evidence>
<gene>
    <name evidence="3" type="ORF">E0F89_05175</name>
</gene>
<dbReference type="Proteomes" id="UP000295278">
    <property type="component" value="Unassembled WGS sequence"/>
</dbReference>
<reference evidence="3 4" key="1">
    <citation type="submission" date="2019-03" db="EMBL/GenBank/DDBJ databases">
        <title>Flavobacterium AT-3-2 sp. nov., isolated from arctic soil.</title>
        <authorList>
            <person name="Chaudhary D.K."/>
        </authorList>
    </citation>
    <scope>NUCLEOTIDE SEQUENCE [LARGE SCALE GENOMIC DNA]</scope>
    <source>
        <strain evidence="3 4">AT-3-2</strain>
    </source>
</reference>
<dbReference type="Pfam" id="PF01531">
    <property type="entry name" value="Glyco_transf_11"/>
    <property type="match status" value="1"/>
</dbReference>
<keyword evidence="1 3" id="KW-0328">Glycosyltransferase</keyword>
<dbReference type="AlphaFoldDB" id="A0A4R5B1U0"/>
<dbReference type="EMBL" id="SMFM01000002">
    <property type="protein sequence ID" value="TDD76992.1"/>
    <property type="molecule type" value="Genomic_DNA"/>
</dbReference>
<name>A0A4R5B1U0_9FLAO</name>
<proteinExistence type="predicted"/>
<dbReference type="GO" id="GO:0005975">
    <property type="term" value="P:carbohydrate metabolic process"/>
    <property type="evidence" value="ECO:0007669"/>
    <property type="project" value="InterPro"/>
</dbReference>
<keyword evidence="2 3" id="KW-0808">Transferase</keyword>
<dbReference type="RefSeq" id="WP_131908788.1">
    <property type="nucleotide sequence ID" value="NZ_SMFM01000002.1"/>
</dbReference>
<organism evidence="3 4">
    <name type="scientific">Flavobacterium caseinilyticum</name>
    <dbReference type="NCBI Taxonomy" id="2541732"/>
    <lineage>
        <taxon>Bacteria</taxon>
        <taxon>Pseudomonadati</taxon>
        <taxon>Bacteroidota</taxon>
        <taxon>Flavobacteriia</taxon>
        <taxon>Flavobacteriales</taxon>
        <taxon>Flavobacteriaceae</taxon>
        <taxon>Flavobacterium</taxon>
    </lineage>
</organism>
<dbReference type="InterPro" id="IPR002516">
    <property type="entry name" value="Glyco_trans_11"/>
</dbReference>
<accession>A0A4R5B1U0</accession>
<dbReference type="OrthoDB" id="9794601at2"/>
<protein>
    <submittedName>
        <fullName evidence="3">Alpha-1,2-fucosyltransferase</fullName>
    </submittedName>
</protein>
<dbReference type="PANTHER" id="PTHR11927">
    <property type="entry name" value="GALACTOSIDE 2-L-FUCOSYLTRANSFERASE"/>
    <property type="match status" value="1"/>
</dbReference>
<sequence>MITVRLSSGLGNQLFQYFFAQYLKEKYDQEVQFDSNGFKFDDSREIEITILESNFNTVNEARLFTNYLGVAHRIKLFFFKISRRTKYINDKVVFNKTALDKAKDYYFDGYWQTDYYVSKIKNRDFFLDTVDKMPVLIENYISEIEKSNSVALHIRRGDYFSPLYMDRYAVCNVNYYLKAVNYIQTNVEDPVFFVFSDDLDWVRNNLKLPKGTIFVKNEKINSFWYVFLMSKAKHNIISNSTFSWWGAYLNNNTNKIVISPDRWMLDSDKTIALSEWIKISVLNE</sequence>
<evidence type="ECO:0000313" key="3">
    <source>
        <dbReference type="EMBL" id="TDD76992.1"/>
    </source>
</evidence>
<dbReference type="GO" id="GO:0016020">
    <property type="term" value="C:membrane"/>
    <property type="evidence" value="ECO:0007669"/>
    <property type="project" value="InterPro"/>
</dbReference>
<comment type="caution">
    <text evidence="3">The sequence shown here is derived from an EMBL/GenBank/DDBJ whole genome shotgun (WGS) entry which is preliminary data.</text>
</comment>
<dbReference type="PANTHER" id="PTHR11927:SF9">
    <property type="entry name" value="L-FUCOSYLTRANSFERASE"/>
    <property type="match status" value="1"/>
</dbReference>
<dbReference type="CDD" id="cd11301">
    <property type="entry name" value="Fut1_Fut2_like"/>
    <property type="match status" value="1"/>
</dbReference>
<evidence type="ECO:0000256" key="2">
    <source>
        <dbReference type="ARBA" id="ARBA00022679"/>
    </source>
</evidence>
<evidence type="ECO:0000313" key="4">
    <source>
        <dbReference type="Proteomes" id="UP000295278"/>
    </source>
</evidence>
<keyword evidence="4" id="KW-1185">Reference proteome</keyword>
<dbReference type="Gene3D" id="3.40.50.11350">
    <property type="match status" value="1"/>
</dbReference>
<dbReference type="GO" id="GO:0008107">
    <property type="term" value="F:galactoside 2-alpha-L-fucosyltransferase activity"/>
    <property type="evidence" value="ECO:0007669"/>
    <property type="project" value="InterPro"/>
</dbReference>